<sequence>MKNILSSVFLSFFARVFSGVDIPREFGADIPCELESARFSSIASQLATALPAVPTSTPSGFQSAGGVPSITAEIALISALDSGCDTPGFCNIGYFGTWFVYDRQFKPSDLIVSQWTHLLVGFWNIGAGGQIYLTDPWSDFEMKTLGDASDQSGAVNGVFEQVF</sequence>
<dbReference type="GO" id="GO:0005975">
    <property type="term" value="P:carbohydrate metabolic process"/>
    <property type="evidence" value="ECO:0007669"/>
    <property type="project" value="InterPro"/>
</dbReference>
<name>A0AAV9VTN7_9PEZI</name>
<feature type="domain" description="GH18" evidence="2">
    <location>
        <begin position="89"/>
        <end position="163"/>
    </location>
</feature>
<evidence type="ECO:0000313" key="3">
    <source>
        <dbReference type="EMBL" id="KAK6495896.1"/>
    </source>
</evidence>
<feature type="chain" id="PRO_5043810351" description="GH18 domain-containing protein" evidence="1">
    <location>
        <begin position="20"/>
        <end position="163"/>
    </location>
</feature>
<evidence type="ECO:0000256" key="1">
    <source>
        <dbReference type="SAM" id="SignalP"/>
    </source>
</evidence>
<dbReference type="SUPFAM" id="SSF51445">
    <property type="entry name" value="(Trans)glycosidases"/>
    <property type="match status" value="1"/>
</dbReference>
<dbReference type="PROSITE" id="PS51910">
    <property type="entry name" value="GH18_2"/>
    <property type="match status" value="1"/>
</dbReference>
<evidence type="ECO:0000259" key="2">
    <source>
        <dbReference type="PROSITE" id="PS51910"/>
    </source>
</evidence>
<reference evidence="3 4" key="1">
    <citation type="submission" date="2023-08" db="EMBL/GenBank/DDBJ databases">
        <authorList>
            <person name="Palmer J.M."/>
        </authorList>
    </citation>
    <scope>NUCLEOTIDE SEQUENCE [LARGE SCALE GENOMIC DNA]</scope>
    <source>
        <strain evidence="3 4">TWF481</strain>
    </source>
</reference>
<keyword evidence="4" id="KW-1185">Reference proteome</keyword>
<proteinExistence type="predicted"/>
<evidence type="ECO:0000313" key="4">
    <source>
        <dbReference type="Proteomes" id="UP001370758"/>
    </source>
</evidence>
<dbReference type="Proteomes" id="UP001370758">
    <property type="component" value="Unassembled WGS sequence"/>
</dbReference>
<dbReference type="AlphaFoldDB" id="A0AAV9VTN7"/>
<dbReference type="InterPro" id="IPR001223">
    <property type="entry name" value="Glyco_hydro18_cat"/>
</dbReference>
<dbReference type="Gene3D" id="3.20.20.80">
    <property type="entry name" value="Glycosidases"/>
    <property type="match status" value="1"/>
</dbReference>
<organism evidence="3 4">
    <name type="scientific">Arthrobotrys musiformis</name>
    <dbReference type="NCBI Taxonomy" id="47236"/>
    <lineage>
        <taxon>Eukaryota</taxon>
        <taxon>Fungi</taxon>
        <taxon>Dikarya</taxon>
        <taxon>Ascomycota</taxon>
        <taxon>Pezizomycotina</taxon>
        <taxon>Orbiliomycetes</taxon>
        <taxon>Orbiliales</taxon>
        <taxon>Orbiliaceae</taxon>
        <taxon>Arthrobotrys</taxon>
    </lineage>
</organism>
<dbReference type="EMBL" id="JAVHJL010000012">
    <property type="protein sequence ID" value="KAK6495896.1"/>
    <property type="molecule type" value="Genomic_DNA"/>
</dbReference>
<protein>
    <recommendedName>
        <fullName evidence="2">GH18 domain-containing protein</fullName>
    </recommendedName>
</protein>
<keyword evidence="1" id="KW-0732">Signal</keyword>
<gene>
    <name evidence="3" type="ORF">TWF481_002941</name>
</gene>
<comment type="caution">
    <text evidence="3">The sequence shown here is derived from an EMBL/GenBank/DDBJ whole genome shotgun (WGS) entry which is preliminary data.</text>
</comment>
<dbReference type="InterPro" id="IPR017853">
    <property type="entry name" value="GH"/>
</dbReference>
<feature type="signal peptide" evidence="1">
    <location>
        <begin position="1"/>
        <end position="19"/>
    </location>
</feature>
<accession>A0AAV9VTN7</accession>